<evidence type="ECO:0000256" key="2">
    <source>
        <dbReference type="SAM" id="MobiDB-lite"/>
    </source>
</evidence>
<feature type="coiled-coil region" evidence="1">
    <location>
        <begin position="9"/>
        <end position="166"/>
    </location>
</feature>
<accession>A0AAU9II81</accession>
<dbReference type="Proteomes" id="UP001162131">
    <property type="component" value="Unassembled WGS sequence"/>
</dbReference>
<keyword evidence="4" id="KW-1185">Reference proteome</keyword>
<protein>
    <recommendedName>
        <fullName evidence="5">Lebercilin domain-containing protein</fullName>
    </recommendedName>
</protein>
<reference evidence="3" key="1">
    <citation type="submission" date="2021-09" db="EMBL/GenBank/DDBJ databases">
        <authorList>
            <consortium name="AG Swart"/>
            <person name="Singh M."/>
            <person name="Singh A."/>
            <person name="Seah K."/>
            <person name="Emmerich C."/>
        </authorList>
    </citation>
    <scope>NUCLEOTIDE SEQUENCE</scope>
    <source>
        <strain evidence="3">ATCC30299</strain>
    </source>
</reference>
<feature type="compositionally biased region" description="Basic and acidic residues" evidence="2">
    <location>
        <begin position="389"/>
        <end position="402"/>
    </location>
</feature>
<feature type="coiled-coil region" evidence="1">
    <location>
        <begin position="226"/>
        <end position="253"/>
    </location>
</feature>
<dbReference type="EMBL" id="CAJZBQ010000012">
    <property type="protein sequence ID" value="CAG9314600.1"/>
    <property type="molecule type" value="Genomic_DNA"/>
</dbReference>
<evidence type="ECO:0008006" key="5">
    <source>
        <dbReference type="Google" id="ProtNLM"/>
    </source>
</evidence>
<feature type="compositionally biased region" description="Basic and acidic residues" evidence="2">
    <location>
        <begin position="348"/>
        <end position="377"/>
    </location>
</feature>
<organism evidence="3 4">
    <name type="scientific">Blepharisma stoltei</name>
    <dbReference type="NCBI Taxonomy" id="1481888"/>
    <lineage>
        <taxon>Eukaryota</taxon>
        <taxon>Sar</taxon>
        <taxon>Alveolata</taxon>
        <taxon>Ciliophora</taxon>
        <taxon>Postciliodesmatophora</taxon>
        <taxon>Heterotrichea</taxon>
        <taxon>Heterotrichida</taxon>
        <taxon>Blepharismidae</taxon>
        <taxon>Blepharisma</taxon>
    </lineage>
</organism>
<evidence type="ECO:0000313" key="3">
    <source>
        <dbReference type="EMBL" id="CAG9314600.1"/>
    </source>
</evidence>
<feature type="region of interest" description="Disordered" evidence="2">
    <location>
        <begin position="321"/>
        <end position="402"/>
    </location>
</feature>
<evidence type="ECO:0000313" key="4">
    <source>
        <dbReference type="Proteomes" id="UP001162131"/>
    </source>
</evidence>
<sequence>MKKKPENFLVDNTLAVNKLKNQNAKLKTELRVLKRSLEEAISRQRKIDSEKTKIPQHNGNNTELEKELNNVYWKINDYKKDINEMKMQLIGNLKNPKITDLENRRAFLKKQIEEVEAEFIALQNINVKQEKALDAAAKAQGYPEKNEFLRQELKKLKDEYREKSYKQQVDEKNLKARHELFVDVREKCKALKEIIAKKNAEEDDPIDPEALKYDIPTLERKIKEIEEKTKEDVNALKLKIKDLETHINDSKHTLSLLQVKLKEKDQETRICMLKIRELRRAVSHTKSLNKLGLQNRGFDEVDLPFKSNRLKGISEKSSFRDLRLSQEMQSPVQNEPIEEYPPRYANDVNEKKEEISTKEQSEKENWEQEDRSSDKPHINQMIDMMSSIDVKESSVDEESMDYRQEVDHKISAFSKPNFAIR</sequence>
<keyword evidence="1" id="KW-0175">Coiled coil</keyword>
<dbReference type="AlphaFoldDB" id="A0AAU9II81"/>
<gene>
    <name evidence="3" type="ORF">BSTOLATCC_MIC11601</name>
</gene>
<name>A0AAU9II81_9CILI</name>
<comment type="caution">
    <text evidence="3">The sequence shown here is derived from an EMBL/GenBank/DDBJ whole genome shotgun (WGS) entry which is preliminary data.</text>
</comment>
<proteinExistence type="predicted"/>
<evidence type="ECO:0000256" key="1">
    <source>
        <dbReference type="SAM" id="Coils"/>
    </source>
</evidence>